<evidence type="ECO:0000313" key="1">
    <source>
        <dbReference type="EMBL" id="CAB4177592.1"/>
    </source>
</evidence>
<dbReference type="EMBL" id="LR797299">
    <property type="protein sequence ID" value="CAB4200146.1"/>
    <property type="molecule type" value="Genomic_DNA"/>
</dbReference>
<evidence type="ECO:0000313" key="2">
    <source>
        <dbReference type="EMBL" id="CAB4200146.1"/>
    </source>
</evidence>
<dbReference type="EMBL" id="LR797467">
    <property type="protein sequence ID" value="CAB4218138.1"/>
    <property type="molecule type" value="Genomic_DNA"/>
</dbReference>
<accession>A0A6J5RS08</accession>
<proteinExistence type="predicted"/>
<organism evidence="2">
    <name type="scientific">uncultured Caudovirales phage</name>
    <dbReference type="NCBI Taxonomy" id="2100421"/>
    <lineage>
        <taxon>Viruses</taxon>
        <taxon>Duplodnaviria</taxon>
        <taxon>Heunggongvirae</taxon>
        <taxon>Uroviricota</taxon>
        <taxon>Caudoviricetes</taxon>
        <taxon>Peduoviridae</taxon>
        <taxon>Maltschvirus</taxon>
        <taxon>Maltschvirus maltsch</taxon>
    </lineage>
</organism>
<protein>
    <submittedName>
        <fullName evidence="2">Uncharacterized protein</fullName>
    </submittedName>
</protein>
<gene>
    <name evidence="1" type="ORF">UFOVP1005_29</name>
    <name evidence="2" type="ORF">UFOVP1344_29</name>
    <name evidence="3" type="ORF">UFOVP1602_11</name>
</gene>
<reference evidence="2" key="1">
    <citation type="submission" date="2020-05" db="EMBL/GenBank/DDBJ databases">
        <authorList>
            <person name="Chiriac C."/>
            <person name="Salcher M."/>
            <person name="Ghai R."/>
            <person name="Kavagutti S V."/>
        </authorList>
    </citation>
    <scope>NUCLEOTIDE SEQUENCE</scope>
</reference>
<sequence>MNYTDARVIYDNEDRRKDWLTLDEQVRTDLFDLMEWYDARQSCCMPYDCMCHEQCSWEDTSEAKCGGCQEGARLHESTIKVSGDQYEFALASREIGDHESRLWDLQTIKMLEESGDYAAAARMFSGEGE</sequence>
<evidence type="ECO:0000313" key="3">
    <source>
        <dbReference type="EMBL" id="CAB4218138.1"/>
    </source>
</evidence>
<dbReference type="EMBL" id="LR796956">
    <property type="protein sequence ID" value="CAB4177592.1"/>
    <property type="molecule type" value="Genomic_DNA"/>
</dbReference>
<name>A0A6J5RS08_9CAUD</name>